<dbReference type="Pfam" id="PF07626">
    <property type="entry name" value="PSD3"/>
    <property type="match status" value="1"/>
</dbReference>
<dbReference type="Pfam" id="PF07637">
    <property type="entry name" value="PSD5"/>
    <property type="match status" value="1"/>
</dbReference>
<dbReference type="OrthoDB" id="175242at2"/>
<dbReference type="InterPro" id="IPR036909">
    <property type="entry name" value="Cyt_c-like_dom_sf"/>
</dbReference>
<dbReference type="InterPro" id="IPR009056">
    <property type="entry name" value="Cyt_c-like_dom"/>
</dbReference>
<dbReference type="Pfam" id="PF07635">
    <property type="entry name" value="PSCyt1"/>
    <property type="match status" value="1"/>
</dbReference>
<dbReference type="RefSeq" id="WP_025229137.1">
    <property type="nucleotide sequence ID" value="NZ_CP007139.1"/>
</dbReference>
<reference evidence="6 7" key="1">
    <citation type="journal article" date="2014" name="PLoS ONE">
        <title>The first complete genome sequence of the class fimbriimonadia in the phylum armatimonadetes.</title>
        <authorList>
            <person name="Hu Z.Y."/>
            <person name="Wang Y.Z."/>
            <person name="Im W.T."/>
            <person name="Wang S.Y."/>
            <person name="Zhao G.P."/>
            <person name="Zheng H.J."/>
            <person name="Quan Z.X."/>
        </authorList>
    </citation>
    <scope>NUCLEOTIDE SEQUENCE [LARGE SCALE GENOMIC DNA]</scope>
    <source>
        <strain evidence="6">Gsoil 348</strain>
    </source>
</reference>
<dbReference type="eggNOG" id="COG0551">
    <property type="taxonomic scope" value="Bacteria"/>
</dbReference>
<dbReference type="GO" id="GO:0020037">
    <property type="term" value="F:heme binding"/>
    <property type="evidence" value="ECO:0007669"/>
    <property type="project" value="InterPro"/>
</dbReference>
<dbReference type="InterPro" id="IPR011429">
    <property type="entry name" value="Cyt_c_Planctomycete-type"/>
</dbReference>
<dbReference type="InterPro" id="IPR011478">
    <property type="entry name" value="DUF1585"/>
</dbReference>
<dbReference type="AlphaFoldDB" id="A0A068NU94"/>
<keyword evidence="1 4" id="KW-0349">Heme</keyword>
<feature type="domain" description="Cytochrome c" evidence="5">
    <location>
        <begin position="33"/>
        <end position="121"/>
    </location>
</feature>
<evidence type="ECO:0000256" key="2">
    <source>
        <dbReference type="ARBA" id="ARBA00022723"/>
    </source>
</evidence>
<dbReference type="PROSITE" id="PS51007">
    <property type="entry name" value="CYTC"/>
    <property type="match status" value="1"/>
</dbReference>
<name>A0A068NU94_FIMGI</name>
<dbReference type="InterPro" id="IPR013039">
    <property type="entry name" value="DUF1588"/>
</dbReference>
<dbReference type="GO" id="GO:0009055">
    <property type="term" value="F:electron transfer activity"/>
    <property type="evidence" value="ECO:0007669"/>
    <property type="project" value="InterPro"/>
</dbReference>
<keyword evidence="2 4" id="KW-0479">Metal-binding</keyword>
<sequence>MGRRTSIGLVGATGLLAVGLWPLTPSAAQQAKAKPQKGVPTFARDVRPVIKQFCIRCHSGPSASGGIALDKVATEAAARANSQIWDKVAVNVGSGHMPPAGAPAPSKAQRQALVNWSQALLASCELANPGRVTMRRLNRMEYDNTIRDLTGLDLHLSSDFPSDDVGYGFDNVGDVLSISPLLMEKYLRAAGEVAKQAIVLPSKPAGHYDADALRNTTGGSVEQGGWILFSAGAMVATHNFPHTGMYRVKIGAYGQQAGPEAPKMAVRVDKQLIDTVEVKAVEAKPGVYEFPVRVEAGKHEISAEYTNDYYTAGPPPQDRNLAIDYIEVVQPEAGYDGLPDSHKRIIPPDTAAGRPPIREVLKAFANRAFRRPATSTEVDRLTQIANLVMKDGESYERAVQVGVQAVLSSPNFLFRVEREDSKAAVGPYELASRLSYFLWGSMPDDRLQRLAASGELAKVAILEREARRMLADPKSEALADGFAAQWLNLRKLSDIAPDPKEFPEFSDKLRDDMMTETKTFFDGIVRNDRSVLDFLGARYSYMNERLAKHYGIEGVQGDQFRRVSLQGTPRGGLLSQASILTLTSNPTRTSPVKRGKWVLDELLNQPPPPPPPGVGDLSATGKMLTGTLRQKMEQHRKDPSCASCHRRMDPIGFSLENFDPTGKWRTKEGEATIDASGVLTDGTKFSGPTELRNILLGRKNEFVACLADKMLTYAIGRGMESTDRCYIDRISTTVRQNGYRFSSLVAAIVTSEPFRMRRPAAKGSK</sequence>
<dbReference type="Pfam" id="PF07624">
    <property type="entry name" value="PSD2"/>
    <property type="match status" value="1"/>
</dbReference>
<evidence type="ECO:0000259" key="5">
    <source>
        <dbReference type="PROSITE" id="PS51007"/>
    </source>
</evidence>
<dbReference type="Pfam" id="PF16841">
    <property type="entry name" value="CBM60"/>
    <property type="match status" value="1"/>
</dbReference>
<dbReference type="SUPFAM" id="SSF46626">
    <property type="entry name" value="Cytochrome c"/>
    <property type="match status" value="1"/>
</dbReference>
<dbReference type="InterPro" id="IPR031768">
    <property type="entry name" value="CBM60_xylan-bd"/>
</dbReference>
<dbReference type="EMBL" id="CP007139">
    <property type="protein sequence ID" value="AIE86937.1"/>
    <property type="molecule type" value="Genomic_DNA"/>
</dbReference>
<dbReference type="InterPro" id="IPR013036">
    <property type="entry name" value="DUF1587"/>
</dbReference>
<dbReference type="STRING" id="661478.OP10G_3569"/>
<accession>A0A068NU94</accession>
<dbReference type="InterPro" id="IPR013042">
    <property type="entry name" value="DUF1592"/>
</dbReference>
<evidence type="ECO:0000256" key="1">
    <source>
        <dbReference type="ARBA" id="ARBA00022617"/>
    </source>
</evidence>
<dbReference type="InterPro" id="IPR013043">
    <property type="entry name" value="DUF1595"/>
</dbReference>
<evidence type="ECO:0000256" key="4">
    <source>
        <dbReference type="PROSITE-ProRule" id="PRU00433"/>
    </source>
</evidence>
<dbReference type="Gene3D" id="2.60.60.40">
    <property type="match status" value="1"/>
</dbReference>
<keyword evidence="7" id="KW-1185">Reference proteome</keyword>
<evidence type="ECO:0000313" key="7">
    <source>
        <dbReference type="Proteomes" id="UP000027982"/>
    </source>
</evidence>
<proteinExistence type="predicted"/>
<dbReference type="GO" id="GO:0046872">
    <property type="term" value="F:metal ion binding"/>
    <property type="evidence" value="ECO:0007669"/>
    <property type="project" value="UniProtKB-KW"/>
</dbReference>
<dbReference type="KEGG" id="fgi:OP10G_3569"/>
<evidence type="ECO:0000313" key="6">
    <source>
        <dbReference type="EMBL" id="AIE86937.1"/>
    </source>
</evidence>
<gene>
    <name evidence="6" type="ORF">OP10G_3569</name>
</gene>
<organism evidence="6 7">
    <name type="scientific">Fimbriimonas ginsengisoli Gsoil 348</name>
    <dbReference type="NCBI Taxonomy" id="661478"/>
    <lineage>
        <taxon>Bacteria</taxon>
        <taxon>Bacillati</taxon>
        <taxon>Armatimonadota</taxon>
        <taxon>Fimbriimonadia</taxon>
        <taxon>Fimbriimonadales</taxon>
        <taxon>Fimbriimonadaceae</taxon>
        <taxon>Fimbriimonas</taxon>
    </lineage>
</organism>
<dbReference type="Pfam" id="PF07627">
    <property type="entry name" value="PSCyt3"/>
    <property type="match status" value="1"/>
</dbReference>
<evidence type="ECO:0000256" key="3">
    <source>
        <dbReference type="ARBA" id="ARBA00023004"/>
    </source>
</evidence>
<keyword evidence="3 4" id="KW-0408">Iron</keyword>
<dbReference type="Pfam" id="PF07631">
    <property type="entry name" value="PSD4"/>
    <property type="match status" value="1"/>
</dbReference>
<dbReference type="Proteomes" id="UP000027982">
    <property type="component" value="Chromosome"/>
</dbReference>
<dbReference type="HOGENOM" id="CLU_007458_0_0_0"/>
<protein>
    <recommendedName>
        <fullName evidence="5">Cytochrome c domain-containing protein</fullName>
    </recommendedName>
</protein>